<accession>A0A815INP3</accession>
<evidence type="ECO:0000313" key="3">
    <source>
        <dbReference type="Proteomes" id="UP000663829"/>
    </source>
</evidence>
<dbReference type="Proteomes" id="UP000663829">
    <property type="component" value="Unassembled WGS sequence"/>
</dbReference>
<protein>
    <submittedName>
        <fullName evidence="1">Uncharacterized protein</fullName>
    </submittedName>
</protein>
<evidence type="ECO:0000313" key="2">
    <source>
        <dbReference type="EMBL" id="CAF4257362.1"/>
    </source>
</evidence>
<feature type="non-terminal residue" evidence="1">
    <location>
        <position position="1"/>
    </location>
</feature>
<proteinExistence type="predicted"/>
<dbReference type="AlphaFoldDB" id="A0A815INP3"/>
<comment type="caution">
    <text evidence="1">The sequence shown here is derived from an EMBL/GenBank/DDBJ whole genome shotgun (WGS) entry which is preliminary data.</text>
</comment>
<name>A0A815INP3_9BILA</name>
<gene>
    <name evidence="1" type="ORF">GPM918_LOCUS31856</name>
    <name evidence="2" type="ORF">SRO942_LOCUS32509</name>
</gene>
<organism evidence="1 3">
    <name type="scientific">Didymodactylos carnosus</name>
    <dbReference type="NCBI Taxonomy" id="1234261"/>
    <lineage>
        <taxon>Eukaryota</taxon>
        <taxon>Metazoa</taxon>
        <taxon>Spiralia</taxon>
        <taxon>Gnathifera</taxon>
        <taxon>Rotifera</taxon>
        <taxon>Eurotatoria</taxon>
        <taxon>Bdelloidea</taxon>
        <taxon>Philodinida</taxon>
        <taxon>Philodinidae</taxon>
        <taxon>Didymodactylos</taxon>
    </lineage>
</organism>
<dbReference type="Proteomes" id="UP000681722">
    <property type="component" value="Unassembled WGS sequence"/>
</dbReference>
<dbReference type="OrthoDB" id="10030976at2759"/>
<reference evidence="1" key="1">
    <citation type="submission" date="2021-02" db="EMBL/GenBank/DDBJ databases">
        <authorList>
            <person name="Nowell W R."/>
        </authorList>
    </citation>
    <scope>NUCLEOTIDE SEQUENCE</scope>
</reference>
<keyword evidence="3" id="KW-1185">Reference proteome</keyword>
<dbReference type="EMBL" id="CAJNOQ010015912">
    <property type="protein sequence ID" value="CAF1370999.1"/>
    <property type="molecule type" value="Genomic_DNA"/>
</dbReference>
<dbReference type="EMBL" id="CAJOBC010075549">
    <property type="protein sequence ID" value="CAF4257362.1"/>
    <property type="molecule type" value="Genomic_DNA"/>
</dbReference>
<evidence type="ECO:0000313" key="1">
    <source>
        <dbReference type="EMBL" id="CAF1370999.1"/>
    </source>
</evidence>
<sequence>YQGHRNNWHCHLCVRFEPYCNEGKAKVNPKYVQEATNLRQKTIGKYQKYQRDCIDKAGKLQDIKVDLLQLESTEFGLRFMVREPRIAICSKQHSTTLRALYDYLMQLYASMITIHEDFNNLGCHLCLFVSTQSGTTARSATLFNSGNVTDVDTVGYIQMGAEDYYRILPTELKHKWLNEFRNNGQYIVHT</sequence>